<dbReference type="PANTHER" id="PTHR30265:SF4">
    <property type="entry name" value="KOW MOTIF FAMILY PROTEIN, EXPRESSED"/>
    <property type="match status" value="1"/>
</dbReference>
<dbReference type="NCBIfam" id="NF033641">
    <property type="entry name" value="antiterm_LoaP"/>
    <property type="match status" value="1"/>
</dbReference>
<dbReference type="SUPFAM" id="SSF50104">
    <property type="entry name" value="Translation proteins SH3-like domain"/>
    <property type="match status" value="1"/>
</dbReference>
<dbReference type="EMBL" id="NFDE01000008">
    <property type="protein sequence ID" value="OTX96439.1"/>
    <property type="molecule type" value="Genomic_DNA"/>
</dbReference>
<dbReference type="InterPro" id="IPR043425">
    <property type="entry name" value="NusG-like"/>
</dbReference>
<dbReference type="SMART" id="SM00739">
    <property type="entry name" value="KOW"/>
    <property type="match status" value="1"/>
</dbReference>
<gene>
    <name evidence="6" type="ORF">BK730_02835</name>
</gene>
<dbReference type="Gene3D" id="3.30.70.940">
    <property type="entry name" value="NusG, N-terminal domain"/>
    <property type="match status" value="1"/>
</dbReference>
<reference evidence="6 7" key="1">
    <citation type="submission" date="2016-10" db="EMBL/GenBank/DDBJ databases">
        <title>Comparative genomics of Bacillus thuringiensis reveals a path to pathogens against multiple invertebrate hosts.</title>
        <authorList>
            <person name="Zheng J."/>
            <person name="Gao Q."/>
            <person name="Liu H."/>
            <person name="Peng D."/>
            <person name="Ruan L."/>
            <person name="Sun M."/>
        </authorList>
    </citation>
    <scope>NUCLEOTIDE SEQUENCE [LARGE SCALE GENOMIC DNA]</scope>
    <source>
        <strain evidence="6">BGSC 4BK1</strain>
    </source>
</reference>
<dbReference type="Pfam" id="PF00467">
    <property type="entry name" value="KOW"/>
    <property type="match status" value="1"/>
</dbReference>
<dbReference type="AlphaFoldDB" id="A0A242ZNS9"/>
<feature type="domain" description="KOW" evidence="5">
    <location>
        <begin position="122"/>
        <end position="149"/>
    </location>
</feature>
<dbReference type="RefSeq" id="WP_002004138.1">
    <property type="nucleotide sequence ID" value="NZ_JARMNH010000051.1"/>
</dbReference>
<dbReference type="SMART" id="SM00738">
    <property type="entry name" value="NGN"/>
    <property type="match status" value="1"/>
</dbReference>
<dbReference type="InterPro" id="IPR047663">
    <property type="entry name" value="Transcription_antiterm_LoaP"/>
</dbReference>
<evidence type="ECO:0000259" key="5">
    <source>
        <dbReference type="SMART" id="SM00739"/>
    </source>
</evidence>
<dbReference type="Pfam" id="PF02357">
    <property type="entry name" value="NusG"/>
    <property type="match status" value="1"/>
</dbReference>
<evidence type="ECO:0000313" key="7">
    <source>
        <dbReference type="Proteomes" id="UP000194945"/>
    </source>
</evidence>
<evidence type="ECO:0000259" key="4">
    <source>
        <dbReference type="SMART" id="SM00738"/>
    </source>
</evidence>
<evidence type="ECO:0000313" key="6">
    <source>
        <dbReference type="EMBL" id="OTX96439.1"/>
    </source>
</evidence>
<proteinExistence type="predicted"/>
<name>A0A242ZNS9_9BACI</name>
<dbReference type="GO" id="GO:0006354">
    <property type="term" value="P:DNA-templated transcription elongation"/>
    <property type="evidence" value="ECO:0007669"/>
    <property type="project" value="InterPro"/>
</dbReference>
<keyword evidence="1" id="KW-0889">Transcription antitermination</keyword>
<comment type="caution">
    <text evidence="6">The sequence shown here is derived from an EMBL/GenBank/DDBJ whole genome shotgun (WGS) entry which is preliminary data.</text>
</comment>
<dbReference type="InterPro" id="IPR005824">
    <property type="entry name" value="KOW"/>
</dbReference>
<sequence length="179" mass="20810">MKILSWYALCVRSGYEDLVESLILRDLNETLVSVLVPKKTVPEKRKGHFKWVTRKLLPGYILINTSMDAKMYYKLKEIPNCYNFLNKFQDDDDIYFLEIPDQEITPIIQLLNDRGTIECSEAYFEGSKVIVKSGPLKGREGIIRRIDKRKKRAKLLLNFLGDTKMIDVGVEFLSSQKLE</sequence>
<keyword evidence="3" id="KW-0804">Transcription</keyword>
<dbReference type="Proteomes" id="UP000194945">
    <property type="component" value="Unassembled WGS sequence"/>
</dbReference>
<dbReference type="InterPro" id="IPR006645">
    <property type="entry name" value="NGN-like_dom"/>
</dbReference>
<dbReference type="Gene3D" id="2.30.30.30">
    <property type="match status" value="1"/>
</dbReference>
<dbReference type="InterPro" id="IPR036735">
    <property type="entry name" value="NGN_dom_sf"/>
</dbReference>
<protein>
    <submittedName>
        <fullName evidence="6">Antitermination protein NusG</fullName>
    </submittedName>
</protein>
<accession>A0A242ZNS9</accession>
<dbReference type="SUPFAM" id="SSF82679">
    <property type="entry name" value="N-utilization substance G protein NusG, N-terminal domain"/>
    <property type="match status" value="1"/>
</dbReference>
<dbReference type="InterPro" id="IPR014722">
    <property type="entry name" value="Rib_uL2_dom2"/>
</dbReference>
<evidence type="ECO:0000256" key="1">
    <source>
        <dbReference type="ARBA" id="ARBA00022814"/>
    </source>
</evidence>
<dbReference type="CDD" id="cd08000">
    <property type="entry name" value="NGN"/>
    <property type="match status" value="1"/>
</dbReference>
<organism evidence="6 7">
    <name type="scientific">Bacillus wiedmannii</name>
    <dbReference type="NCBI Taxonomy" id="1890302"/>
    <lineage>
        <taxon>Bacteria</taxon>
        <taxon>Bacillati</taxon>
        <taxon>Bacillota</taxon>
        <taxon>Bacilli</taxon>
        <taxon>Bacillales</taxon>
        <taxon>Bacillaceae</taxon>
        <taxon>Bacillus</taxon>
        <taxon>Bacillus cereus group</taxon>
    </lineage>
</organism>
<dbReference type="GO" id="GO:0031564">
    <property type="term" value="P:transcription antitermination"/>
    <property type="evidence" value="ECO:0007669"/>
    <property type="project" value="UniProtKB-KW"/>
</dbReference>
<dbReference type="PANTHER" id="PTHR30265">
    <property type="entry name" value="RHO-INTERACTING TRANSCRIPTION TERMINATION FACTOR NUSG"/>
    <property type="match status" value="1"/>
</dbReference>
<feature type="domain" description="NusG-like N-terminal" evidence="4">
    <location>
        <begin position="3"/>
        <end position="111"/>
    </location>
</feature>
<keyword evidence="2" id="KW-0805">Transcription regulation</keyword>
<evidence type="ECO:0000256" key="3">
    <source>
        <dbReference type="ARBA" id="ARBA00023163"/>
    </source>
</evidence>
<dbReference type="InterPro" id="IPR008991">
    <property type="entry name" value="Translation_prot_SH3-like_sf"/>
</dbReference>
<evidence type="ECO:0000256" key="2">
    <source>
        <dbReference type="ARBA" id="ARBA00023015"/>
    </source>
</evidence>